<gene>
    <name evidence="2" type="ORF">HJ583_014865</name>
</gene>
<evidence type="ECO:0000313" key="2">
    <source>
        <dbReference type="EMBL" id="NSL56317.1"/>
    </source>
</evidence>
<name>A0ABX2IJ48_9RHOO</name>
<proteinExistence type="predicted"/>
<feature type="transmembrane region" description="Helical" evidence="1">
    <location>
        <begin position="336"/>
        <end position="354"/>
    </location>
</feature>
<organism evidence="2 3">
    <name type="scientific">Uliginosibacterium aquaticum</name>
    <dbReference type="NCBI Taxonomy" id="2731212"/>
    <lineage>
        <taxon>Bacteria</taxon>
        <taxon>Pseudomonadati</taxon>
        <taxon>Pseudomonadota</taxon>
        <taxon>Betaproteobacteria</taxon>
        <taxon>Rhodocyclales</taxon>
        <taxon>Zoogloeaceae</taxon>
        <taxon>Uliginosibacterium</taxon>
    </lineage>
</organism>
<accession>A0ABX2IJ48</accession>
<reference evidence="2 3" key="1">
    <citation type="submission" date="2020-06" db="EMBL/GenBank/DDBJ databases">
        <title>Draft genome of Uliginosibacterium sp. IMCC34675.</title>
        <authorList>
            <person name="Song J."/>
        </authorList>
    </citation>
    <scope>NUCLEOTIDE SEQUENCE [LARGE SCALE GENOMIC DNA]</scope>
    <source>
        <strain evidence="2 3">IMCC34675</strain>
    </source>
</reference>
<keyword evidence="1" id="KW-1133">Transmembrane helix</keyword>
<dbReference type="EMBL" id="JABCSC020000003">
    <property type="protein sequence ID" value="NSL56317.1"/>
    <property type="molecule type" value="Genomic_DNA"/>
</dbReference>
<protein>
    <submittedName>
        <fullName evidence="2">Uncharacterized protein</fullName>
    </submittedName>
</protein>
<keyword evidence="1" id="KW-0812">Transmembrane</keyword>
<dbReference type="RefSeq" id="WP_170022614.1">
    <property type="nucleotide sequence ID" value="NZ_JABCSC020000003.1"/>
</dbReference>
<keyword evidence="3" id="KW-1185">Reference proteome</keyword>
<evidence type="ECO:0000256" key="1">
    <source>
        <dbReference type="SAM" id="Phobius"/>
    </source>
</evidence>
<dbReference type="Proteomes" id="UP000778523">
    <property type="component" value="Unassembled WGS sequence"/>
</dbReference>
<keyword evidence="1" id="KW-0472">Membrane</keyword>
<sequence>MSTSDSSWRQIALCAWGSQYLAGGNELDDWFRHGVFWEAPQLFRSLPGRTLIAADFCAWLFWLRSRGAMRLTLHATESGQVPADEDFYWGERLICVHFAEGCERWLTGEEIPGCTDANDAALEAAREASGEWSWVPDPGAYAGDIETWWCLGMGEAVSVPETDWSASAARLKAELFPEDGLRGRWRLPDQTELRAGNKGDAEWSSLPTLPRSRSLTLPHRLLDYLHGEQARFSNDTHPKNEGNLYVCASAEEAARIDRWGERLNAWVDTLQRAAANERRWNEGGKGGAVLMPVLPDAAVSAAQQDAASAPVTETIPPSAPRVIEQPAAQARAIPPLLIDGIVLAVLCVLIVALAKVLSRYEWISLLIALPWMLYVRRRK</sequence>
<evidence type="ECO:0000313" key="3">
    <source>
        <dbReference type="Proteomes" id="UP000778523"/>
    </source>
</evidence>
<comment type="caution">
    <text evidence="2">The sequence shown here is derived from an EMBL/GenBank/DDBJ whole genome shotgun (WGS) entry which is preliminary data.</text>
</comment>